<dbReference type="InterPro" id="IPR036520">
    <property type="entry name" value="UPF0759_sf"/>
</dbReference>
<comment type="caution">
    <text evidence="1">The sequence shown here is derived from an EMBL/GenBank/DDBJ whole genome shotgun (WGS) entry which is preliminary data.</text>
</comment>
<dbReference type="InterPro" id="IPR002763">
    <property type="entry name" value="DUF72"/>
</dbReference>
<dbReference type="Proteomes" id="UP000244962">
    <property type="component" value="Unassembled WGS sequence"/>
</dbReference>
<protein>
    <submittedName>
        <fullName evidence="1">DUF72 domain-containing protein</fullName>
    </submittedName>
</protein>
<dbReference type="AlphaFoldDB" id="A0A2U1TI69"/>
<reference evidence="2" key="1">
    <citation type="submission" date="2018-04" db="EMBL/GenBank/DDBJ databases">
        <authorList>
            <person name="Liu S."/>
            <person name="Wang Z."/>
            <person name="Li J."/>
        </authorList>
    </citation>
    <scope>NUCLEOTIDE SEQUENCE [LARGE SCALE GENOMIC DNA]</scope>
    <source>
        <strain evidence="2">622</strain>
    </source>
</reference>
<dbReference type="SUPFAM" id="SSF117396">
    <property type="entry name" value="TM1631-like"/>
    <property type="match status" value="1"/>
</dbReference>
<dbReference type="PANTHER" id="PTHR30348:SF4">
    <property type="entry name" value="DUF72 DOMAIN-CONTAINING PROTEIN"/>
    <property type="match status" value="1"/>
</dbReference>
<sequence length="280" mass="31631">MGDARIGISGWRYAPWRSVFYPKGLTQKRELEFVSGRMNSVEINGSFYSLQTPKSYARWAEEVPDDFLFSVKGGRYITHILRLRNAEKALPNFFASGVLALGPKLGPVLWQLPPNLAYDRDTVGAFLATLPRTTTAAVEFARGHDDRMEGRSWLKTDAERPIRHAVEIRHPTFDCEDFVDLAREHDVAVVVSDSAGRFPQLFEVTSDFMYVRLHGAEELYVSGYPEDLLQTWAQRIHGWRTGSATDGKPRDVYVYCDNDAKVRAPFDAIRLAEIVGELAG</sequence>
<name>A0A2U1TI69_9MICO</name>
<evidence type="ECO:0000313" key="2">
    <source>
        <dbReference type="Proteomes" id="UP000244962"/>
    </source>
</evidence>
<dbReference type="Pfam" id="PF01904">
    <property type="entry name" value="DUF72"/>
    <property type="match status" value="1"/>
</dbReference>
<proteinExistence type="predicted"/>
<dbReference type="PANTHER" id="PTHR30348">
    <property type="entry name" value="UNCHARACTERIZED PROTEIN YECE"/>
    <property type="match status" value="1"/>
</dbReference>
<accession>A0A2U1TI69</accession>
<keyword evidence="2" id="KW-1185">Reference proteome</keyword>
<organism evidence="1 2">
    <name type="scientific">Mycetocola zhujimingii</name>
    <dbReference type="NCBI Taxonomy" id="2079792"/>
    <lineage>
        <taxon>Bacteria</taxon>
        <taxon>Bacillati</taxon>
        <taxon>Actinomycetota</taxon>
        <taxon>Actinomycetes</taxon>
        <taxon>Micrococcales</taxon>
        <taxon>Microbacteriaceae</taxon>
        <taxon>Mycetocola</taxon>
    </lineage>
</organism>
<dbReference type="Gene3D" id="3.20.20.410">
    <property type="entry name" value="Protein of unknown function UPF0759"/>
    <property type="match status" value="1"/>
</dbReference>
<evidence type="ECO:0000313" key="1">
    <source>
        <dbReference type="EMBL" id="PWC08581.1"/>
    </source>
</evidence>
<gene>
    <name evidence="1" type="ORF">DF223_00040</name>
</gene>
<dbReference type="EMBL" id="QEFB01000001">
    <property type="protein sequence ID" value="PWC08581.1"/>
    <property type="molecule type" value="Genomic_DNA"/>
</dbReference>